<evidence type="ECO:0000256" key="3">
    <source>
        <dbReference type="SAM" id="SignalP"/>
    </source>
</evidence>
<sequence>MHWFTLFYPLVLVVAVLAQEQHEESTPTPSTTQGPSPSMTSTTTSSSANSTITPTTDDNNNNSTSSSLNGSTTTTMSFLTHFSAPAHRPSSSSFSSFHPTQSAPYPDDTVGKYGPLHVSTAVVSTPWMFVISITISTVVLLLLSSL</sequence>
<keyword evidence="2" id="KW-1133">Transmembrane helix</keyword>
<protein>
    <recommendedName>
        <fullName evidence="5">REJ domain-containing protein</fullName>
    </recommendedName>
</protein>
<keyword evidence="2" id="KW-0472">Membrane</keyword>
<feature type="chain" id="PRO_5001726483" description="REJ domain-containing protein" evidence="3">
    <location>
        <begin position="19"/>
        <end position="146"/>
    </location>
</feature>
<keyword evidence="3" id="KW-0732">Signal</keyword>
<reference evidence="4" key="1">
    <citation type="journal article" date="2014" name="Genome Announc.">
        <title>De novo whole-genome sequence and genome annotation of Lichtheimia ramosa.</title>
        <authorList>
            <person name="Linde J."/>
            <person name="Schwartze V."/>
            <person name="Binder U."/>
            <person name="Lass-Florl C."/>
            <person name="Voigt K."/>
            <person name="Horn F."/>
        </authorList>
    </citation>
    <scope>NUCLEOTIDE SEQUENCE</scope>
    <source>
        <strain evidence="4">JMRC FSU:6197</strain>
    </source>
</reference>
<evidence type="ECO:0000256" key="2">
    <source>
        <dbReference type="SAM" id="Phobius"/>
    </source>
</evidence>
<name>A0A077WPE4_9FUNG</name>
<keyword evidence="2" id="KW-0812">Transmembrane</keyword>
<feature type="region of interest" description="Disordered" evidence="1">
    <location>
        <begin position="23"/>
        <end position="72"/>
    </location>
</feature>
<feature type="compositionally biased region" description="Low complexity" evidence="1">
    <location>
        <begin position="26"/>
        <end position="72"/>
    </location>
</feature>
<feature type="transmembrane region" description="Helical" evidence="2">
    <location>
        <begin position="126"/>
        <end position="143"/>
    </location>
</feature>
<evidence type="ECO:0008006" key="5">
    <source>
        <dbReference type="Google" id="ProtNLM"/>
    </source>
</evidence>
<proteinExistence type="predicted"/>
<accession>A0A077WPE4</accession>
<organism evidence="4">
    <name type="scientific">Lichtheimia ramosa</name>
    <dbReference type="NCBI Taxonomy" id="688394"/>
    <lineage>
        <taxon>Eukaryota</taxon>
        <taxon>Fungi</taxon>
        <taxon>Fungi incertae sedis</taxon>
        <taxon>Mucoromycota</taxon>
        <taxon>Mucoromycotina</taxon>
        <taxon>Mucoromycetes</taxon>
        <taxon>Mucorales</taxon>
        <taxon>Lichtheimiaceae</taxon>
        <taxon>Lichtheimia</taxon>
    </lineage>
</organism>
<evidence type="ECO:0000256" key="1">
    <source>
        <dbReference type="SAM" id="MobiDB-lite"/>
    </source>
</evidence>
<gene>
    <name evidence="4" type="ORF">LRAMOSA10333</name>
</gene>
<evidence type="ECO:0000313" key="4">
    <source>
        <dbReference type="EMBL" id="CDS08973.1"/>
    </source>
</evidence>
<feature type="signal peptide" evidence="3">
    <location>
        <begin position="1"/>
        <end position="18"/>
    </location>
</feature>
<dbReference type="AlphaFoldDB" id="A0A077WPE4"/>
<dbReference type="EMBL" id="LK023328">
    <property type="protein sequence ID" value="CDS08973.1"/>
    <property type="molecule type" value="Genomic_DNA"/>
</dbReference>